<dbReference type="GO" id="GO:0016020">
    <property type="term" value="C:membrane"/>
    <property type="evidence" value="ECO:0007669"/>
    <property type="project" value="UniProtKB-SubCell"/>
</dbReference>
<dbReference type="Pfam" id="PF01490">
    <property type="entry name" value="Aa_trans"/>
    <property type="match status" value="1"/>
</dbReference>
<feature type="transmembrane region" description="Helical" evidence="7">
    <location>
        <begin position="240"/>
        <end position="260"/>
    </location>
</feature>
<dbReference type="InterPro" id="IPR013057">
    <property type="entry name" value="AA_transpt_TM"/>
</dbReference>
<feature type="transmembrane region" description="Helical" evidence="7">
    <location>
        <begin position="92"/>
        <end position="114"/>
    </location>
</feature>
<evidence type="ECO:0000259" key="8">
    <source>
        <dbReference type="Pfam" id="PF01490"/>
    </source>
</evidence>
<keyword evidence="3 7" id="KW-0812">Transmembrane</keyword>
<dbReference type="AlphaFoldDB" id="A0AAD9AHD8"/>
<feature type="transmembrane region" description="Helical" evidence="7">
    <location>
        <begin position="417"/>
        <end position="437"/>
    </location>
</feature>
<dbReference type="PANTHER" id="PTHR22950">
    <property type="entry name" value="AMINO ACID TRANSPORTER"/>
    <property type="match status" value="1"/>
</dbReference>
<organism evidence="9 10">
    <name type="scientific">Colletotrichum chrysophilum</name>
    <dbReference type="NCBI Taxonomy" id="1836956"/>
    <lineage>
        <taxon>Eukaryota</taxon>
        <taxon>Fungi</taxon>
        <taxon>Dikarya</taxon>
        <taxon>Ascomycota</taxon>
        <taxon>Pezizomycotina</taxon>
        <taxon>Sordariomycetes</taxon>
        <taxon>Hypocreomycetidae</taxon>
        <taxon>Glomerellales</taxon>
        <taxon>Glomerellaceae</taxon>
        <taxon>Colletotrichum</taxon>
        <taxon>Colletotrichum gloeosporioides species complex</taxon>
    </lineage>
</organism>
<feature type="transmembrane region" description="Helical" evidence="7">
    <location>
        <begin position="120"/>
        <end position="142"/>
    </location>
</feature>
<evidence type="ECO:0000256" key="1">
    <source>
        <dbReference type="ARBA" id="ARBA00004141"/>
    </source>
</evidence>
<evidence type="ECO:0000313" key="10">
    <source>
        <dbReference type="Proteomes" id="UP001243330"/>
    </source>
</evidence>
<comment type="subcellular location">
    <subcellularLocation>
        <location evidence="1">Membrane</location>
        <topology evidence="1">Multi-pass membrane protein</topology>
    </subcellularLocation>
</comment>
<gene>
    <name evidence="9" type="ORF">CCHR01_11784</name>
</gene>
<keyword evidence="5 7" id="KW-0472">Membrane</keyword>
<evidence type="ECO:0000256" key="7">
    <source>
        <dbReference type="SAM" id="Phobius"/>
    </source>
</evidence>
<keyword evidence="10" id="KW-1185">Reference proteome</keyword>
<name>A0AAD9AHD8_9PEZI</name>
<evidence type="ECO:0000256" key="4">
    <source>
        <dbReference type="ARBA" id="ARBA00022989"/>
    </source>
</evidence>
<dbReference type="PANTHER" id="PTHR22950:SF20">
    <property type="entry name" value="AMINO ACID TRANSPORTER (EUROFUNG)"/>
    <property type="match status" value="1"/>
</dbReference>
<evidence type="ECO:0000256" key="5">
    <source>
        <dbReference type="ARBA" id="ARBA00023136"/>
    </source>
</evidence>
<feature type="transmembrane region" description="Helical" evidence="7">
    <location>
        <begin position="377"/>
        <end position="396"/>
    </location>
</feature>
<comment type="caution">
    <text evidence="9">The sequence shown here is derived from an EMBL/GenBank/DDBJ whole genome shotgun (WGS) entry which is preliminary data.</text>
</comment>
<evidence type="ECO:0000256" key="3">
    <source>
        <dbReference type="ARBA" id="ARBA00022692"/>
    </source>
</evidence>
<feature type="transmembrane region" description="Helical" evidence="7">
    <location>
        <begin position="334"/>
        <end position="357"/>
    </location>
</feature>
<evidence type="ECO:0000256" key="6">
    <source>
        <dbReference type="SAM" id="MobiDB-lite"/>
    </source>
</evidence>
<dbReference type="EMBL" id="JAQOWY010000266">
    <property type="protein sequence ID" value="KAK1845614.1"/>
    <property type="molecule type" value="Genomic_DNA"/>
</dbReference>
<feature type="transmembrane region" description="Helical" evidence="7">
    <location>
        <begin position="443"/>
        <end position="469"/>
    </location>
</feature>
<comment type="similarity">
    <text evidence="2">Belongs to the amino acid/polyamine transporter 2 family.</text>
</comment>
<keyword evidence="4 7" id="KW-1133">Transmembrane helix</keyword>
<feature type="compositionally biased region" description="Basic and acidic residues" evidence="6">
    <location>
        <begin position="1"/>
        <end position="14"/>
    </location>
</feature>
<feature type="transmembrane region" description="Helical" evidence="7">
    <location>
        <begin position="489"/>
        <end position="512"/>
    </location>
</feature>
<dbReference type="FunFam" id="1.20.1740.10:FF:000039">
    <property type="entry name" value="Neutral amino acid transporter (Eurofung)"/>
    <property type="match status" value="1"/>
</dbReference>
<reference evidence="9" key="1">
    <citation type="submission" date="2023-01" db="EMBL/GenBank/DDBJ databases">
        <title>Colletotrichum chrysophilum M932 genome sequence.</title>
        <authorList>
            <person name="Baroncelli R."/>
        </authorList>
    </citation>
    <scope>NUCLEOTIDE SEQUENCE</scope>
    <source>
        <strain evidence="9">M932</strain>
    </source>
</reference>
<proteinExistence type="inferred from homology"/>
<dbReference type="Proteomes" id="UP001243330">
    <property type="component" value="Unassembled WGS sequence"/>
</dbReference>
<evidence type="ECO:0000256" key="2">
    <source>
        <dbReference type="ARBA" id="ARBA00008066"/>
    </source>
</evidence>
<evidence type="ECO:0000313" key="9">
    <source>
        <dbReference type="EMBL" id="KAK1845614.1"/>
    </source>
</evidence>
<feature type="region of interest" description="Disordered" evidence="6">
    <location>
        <begin position="1"/>
        <end position="34"/>
    </location>
</feature>
<dbReference type="GO" id="GO:0015179">
    <property type="term" value="F:L-amino acid transmembrane transporter activity"/>
    <property type="evidence" value="ECO:0007669"/>
    <property type="project" value="TreeGrafter"/>
</dbReference>
<feature type="transmembrane region" description="Helical" evidence="7">
    <location>
        <begin position="209"/>
        <end position="228"/>
    </location>
</feature>
<feature type="domain" description="Amino acid transporter transmembrane" evidence="8">
    <location>
        <begin position="85"/>
        <end position="513"/>
    </location>
</feature>
<sequence>MNKELRQPEGEKTASELNFARADPESGGGSTGWSAWFGGRNTKVGPRIAPVQEGLADGSDSDVSADAILGKQLAEEDGHAIKYRTCSWQKTAGLLFSEYICLAIMSFPWSYSILGLVPGLILTAVIALIVLYTSLVLWQFCLRHPEVRDVCDIGQMLFWGKKWAWYATAVMFILNNTVRLQRPPISHILGLHVLVGAKYLNTMTETDPVVCRTVVFSIVVTIICWISSLPRTFDALSKAGTASAAFTFISVLLATIFAGIQAHPAGYDPRTSYVDKNGVTQTGGNPIVTAVPVAGTTFVSGMNAFLNISYTFIGQITLPSFIAEMKDPRDFPKALWAVTIGEIIVFSIVGAVIYAYTGNQYMTAPAFGSLEDVYKKVSFSFMIPTLIFLGVLYASVSARFLFFRLFKGTKHLHEHTVIGWGSWATILLALWLLAFLIAEVIPFFSSLLSLMSSLFDSFFGFVFWGVAYFRMRGADNRAGVPKPNKLVDLFSMALNIIIILTGLLFLTAGTYASVEGIIQEFEAGTVGKVFGCASNGI</sequence>
<protein>
    <submittedName>
        <fullName evidence="9">Neutral amino acid</fullName>
    </submittedName>
</protein>
<accession>A0AAD9AHD8</accession>